<evidence type="ECO:0000313" key="1">
    <source>
        <dbReference type="EMBL" id="KIK37383.1"/>
    </source>
</evidence>
<evidence type="ECO:0008006" key="3">
    <source>
        <dbReference type="Google" id="ProtNLM"/>
    </source>
</evidence>
<dbReference type="OrthoDB" id="2677427at2759"/>
<name>A0A0D0AZZ4_9AGAM</name>
<dbReference type="HOGENOM" id="CLU_089412_0_0_1"/>
<keyword evidence="2" id="KW-1185">Reference proteome</keyword>
<accession>A0A0D0AZZ4</accession>
<protein>
    <recommendedName>
        <fullName evidence="3">C2H2-type domain-containing protein</fullName>
    </recommendedName>
</protein>
<dbReference type="Proteomes" id="UP000054485">
    <property type="component" value="Unassembled WGS sequence"/>
</dbReference>
<reference evidence="2" key="2">
    <citation type="submission" date="2015-01" db="EMBL/GenBank/DDBJ databases">
        <title>Evolutionary Origins and Diversification of the Mycorrhizal Mutualists.</title>
        <authorList>
            <consortium name="DOE Joint Genome Institute"/>
            <consortium name="Mycorrhizal Genomics Consortium"/>
            <person name="Kohler A."/>
            <person name="Kuo A."/>
            <person name="Nagy L.G."/>
            <person name="Floudas D."/>
            <person name="Copeland A."/>
            <person name="Barry K.W."/>
            <person name="Cichocki N."/>
            <person name="Veneault-Fourrey C."/>
            <person name="LaButti K."/>
            <person name="Lindquist E.A."/>
            <person name="Lipzen A."/>
            <person name="Lundell T."/>
            <person name="Morin E."/>
            <person name="Murat C."/>
            <person name="Riley R."/>
            <person name="Ohm R."/>
            <person name="Sun H."/>
            <person name="Tunlid A."/>
            <person name="Henrissat B."/>
            <person name="Grigoriev I.V."/>
            <person name="Hibbett D.S."/>
            <person name="Martin F."/>
        </authorList>
    </citation>
    <scope>NUCLEOTIDE SEQUENCE [LARGE SCALE GENOMIC DNA]</scope>
    <source>
        <strain evidence="2">UH-Slu-Lm8-n1</strain>
    </source>
</reference>
<sequence>MTQNHQGHVFATGFAPHVAPQAPRGRRAIYADPLFAPILDEHGQPNGTFKCLKDGTVLKPDNYRKHLATARHRGKKLEKYACPVCLRTFGRLDACERHYDSTSPCGRSRAGLPRPSFSAVPAAGNSNLVPPVVVPTMAFGYQAWSAMPVPQYAQTALPAEHAEDDEADDAEFYDRKYWEKNELDDQIRDEDEFEFEEYFHTSS</sequence>
<reference evidence="1 2" key="1">
    <citation type="submission" date="2014-04" db="EMBL/GenBank/DDBJ databases">
        <authorList>
            <consortium name="DOE Joint Genome Institute"/>
            <person name="Kuo A."/>
            <person name="Ruytinx J."/>
            <person name="Rineau F."/>
            <person name="Colpaert J."/>
            <person name="Kohler A."/>
            <person name="Nagy L.G."/>
            <person name="Floudas D."/>
            <person name="Copeland A."/>
            <person name="Barry K.W."/>
            <person name="Cichocki N."/>
            <person name="Veneault-Fourrey C."/>
            <person name="LaButti K."/>
            <person name="Lindquist E.A."/>
            <person name="Lipzen A."/>
            <person name="Lundell T."/>
            <person name="Morin E."/>
            <person name="Murat C."/>
            <person name="Sun H."/>
            <person name="Tunlid A."/>
            <person name="Henrissat B."/>
            <person name="Grigoriev I.V."/>
            <person name="Hibbett D.S."/>
            <person name="Martin F."/>
            <person name="Nordberg H.P."/>
            <person name="Cantor M.N."/>
            <person name="Hua S.X."/>
        </authorList>
    </citation>
    <scope>NUCLEOTIDE SEQUENCE [LARGE SCALE GENOMIC DNA]</scope>
    <source>
        <strain evidence="1 2">UH-Slu-Lm8-n1</strain>
    </source>
</reference>
<dbReference type="InParanoid" id="A0A0D0AZZ4"/>
<gene>
    <name evidence="1" type="ORF">CY34DRAFT_461763</name>
</gene>
<evidence type="ECO:0000313" key="2">
    <source>
        <dbReference type="Proteomes" id="UP000054485"/>
    </source>
</evidence>
<organism evidence="1 2">
    <name type="scientific">Suillus luteus UH-Slu-Lm8-n1</name>
    <dbReference type="NCBI Taxonomy" id="930992"/>
    <lineage>
        <taxon>Eukaryota</taxon>
        <taxon>Fungi</taxon>
        <taxon>Dikarya</taxon>
        <taxon>Basidiomycota</taxon>
        <taxon>Agaricomycotina</taxon>
        <taxon>Agaricomycetes</taxon>
        <taxon>Agaricomycetidae</taxon>
        <taxon>Boletales</taxon>
        <taxon>Suillineae</taxon>
        <taxon>Suillaceae</taxon>
        <taxon>Suillus</taxon>
    </lineage>
</organism>
<proteinExistence type="predicted"/>
<dbReference type="EMBL" id="KN835455">
    <property type="protein sequence ID" value="KIK37383.1"/>
    <property type="molecule type" value="Genomic_DNA"/>
</dbReference>
<dbReference type="AlphaFoldDB" id="A0A0D0AZZ4"/>